<dbReference type="PANTHER" id="PTHR11365:SF23">
    <property type="entry name" value="HYPOTHETICAL 5-OXOPROLINASE (EUROFUNG)-RELATED"/>
    <property type="match status" value="1"/>
</dbReference>
<proteinExistence type="predicted"/>
<dbReference type="GO" id="GO:0006749">
    <property type="term" value="P:glutathione metabolic process"/>
    <property type="evidence" value="ECO:0007669"/>
    <property type="project" value="TreeGrafter"/>
</dbReference>
<dbReference type="GO" id="GO:0005829">
    <property type="term" value="C:cytosol"/>
    <property type="evidence" value="ECO:0007669"/>
    <property type="project" value="TreeGrafter"/>
</dbReference>
<dbReference type="InterPro" id="IPR045079">
    <property type="entry name" value="Oxoprolinase-like"/>
</dbReference>
<dbReference type="PANTHER" id="PTHR11365">
    <property type="entry name" value="5-OXOPROLINASE RELATED"/>
    <property type="match status" value="1"/>
</dbReference>
<dbReference type="GO" id="GO:0017168">
    <property type="term" value="F:5-oxoprolinase (ATP-hydrolyzing) activity"/>
    <property type="evidence" value="ECO:0007669"/>
    <property type="project" value="TreeGrafter"/>
</dbReference>
<dbReference type="EMBL" id="JACCBD010000001">
    <property type="protein sequence ID" value="NYD28165.1"/>
    <property type="molecule type" value="Genomic_DNA"/>
</dbReference>
<keyword evidence="2" id="KW-1185">Reference proteome</keyword>
<organism evidence="1 2">
    <name type="scientific">Leucobacter aridicollis</name>
    <dbReference type="NCBI Taxonomy" id="283878"/>
    <lineage>
        <taxon>Bacteria</taxon>
        <taxon>Bacillati</taxon>
        <taxon>Actinomycetota</taxon>
        <taxon>Actinomycetes</taxon>
        <taxon>Micrococcales</taxon>
        <taxon>Microbacteriaceae</taxon>
        <taxon>Leucobacter</taxon>
    </lineage>
</organism>
<evidence type="ECO:0008006" key="3">
    <source>
        <dbReference type="Google" id="ProtNLM"/>
    </source>
</evidence>
<evidence type="ECO:0000313" key="2">
    <source>
        <dbReference type="Proteomes" id="UP000586095"/>
    </source>
</evidence>
<dbReference type="RefSeq" id="WP_185987861.1">
    <property type="nucleotide sequence ID" value="NZ_BAAALZ010000006.1"/>
</dbReference>
<protein>
    <recommendedName>
        <fullName evidence="3">Hydantoinase/oxoprolinase-like protein</fullName>
    </recommendedName>
</protein>
<comment type="caution">
    <text evidence="1">The sequence shown here is derived from an EMBL/GenBank/DDBJ whole genome shotgun (WGS) entry which is preliminary data.</text>
</comment>
<accession>A0A852R9X3</accession>
<sequence length="432" mass="44428">MRIGVRITNERVVGVSVTDAGIREECCEKTAPGAAFDTALDAVLAGLSAGAADRLAVSITFDVSGLFAEEGDRDVTAVRIAPRPPMDDAHLFSGESVAKRLANVVHVSGGHANSGDALVAFDERGLRRELERLPAGGRYVVTSVGAAVNPAHELEAGRILLEHADPASVVYSHSFHNTSFSIRERTGVLNASYLAHAGAIATALATVVSQRVPGARLFVMTNDGGATPLAGLSLKPVHSLYAGAAAEFVGVAALAGLDDGRMVIRRDGDNRFGEVVSGAPTVVARSRDDSGELLATRTVHLAPLADSAIGDWMGEPLEVCVGAGGAVEIGGAGGAELSAPNLGALGAACSQLVEWFESPVLINSPAEKDQALANAEAKVRARLVSYGARPSQVRILDSRVVGTSYQDANVVTVRVRGVGGPTPSLALAGVAR</sequence>
<dbReference type="AlphaFoldDB" id="A0A852R9X3"/>
<name>A0A852R9X3_9MICO</name>
<reference evidence="1 2" key="1">
    <citation type="submission" date="2020-07" db="EMBL/GenBank/DDBJ databases">
        <title>Sequencing the genomes of 1000 actinobacteria strains.</title>
        <authorList>
            <person name="Klenk H.-P."/>
        </authorList>
    </citation>
    <scope>NUCLEOTIDE SEQUENCE [LARGE SCALE GENOMIC DNA]</scope>
    <source>
        <strain evidence="1 2">DSM 17380</strain>
    </source>
</reference>
<dbReference type="Proteomes" id="UP000586095">
    <property type="component" value="Unassembled WGS sequence"/>
</dbReference>
<evidence type="ECO:0000313" key="1">
    <source>
        <dbReference type="EMBL" id="NYD28165.1"/>
    </source>
</evidence>
<gene>
    <name evidence="1" type="ORF">BJ960_002968</name>
</gene>